<accession>A0A414LYZ1</accession>
<feature type="domain" description="Glycosyltransferase 2-like" evidence="1">
    <location>
        <begin position="10"/>
        <end position="178"/>
    </location>
</feature>
<name>A0A414LYZ1_9FIRM</name>
<dbReference type="AlphaFoldDB" id="A0A414LYZ1"/>
<organism evidence="2 3">
    <name type="scientific">Roseburia inulinivorans</name>
    <dbReference type="NCBI Taxonomy" id="360807"/>
    <lineage>
        <taxon>Bacteria</taxon>
        <taxon>Bacillati</taxon>
        <taxon>Bacillota</taxon>
        <taxon>Clostridia</taxon>
        <taxon>Lachnospirales</taxon>
        <taxon>Lachnospiraceae</taxon>
        <taxon>Roseburia</taxon>
    </lineage>
</organism>
<dbReference type="InterPro" id="IPR001173">
    <property type="entry name" value="Glyco_trans_2-like"/>
</dbReference>
<comment type="caution">
    <text evidence="2">The sequence shown here is derived from an EMBL/GenBank/DDBJ whole genome shotgun (WGS) entry which is preliminary data.</text>
</comment>
<gene>
    <name evidence="2" type="ORF">DW707_02440</name>
</gene>
<dbReference type="Gene3D" id="3.90.550.10">
    <property type="entry name" value="Spore Coat Polysaccharide Biosynthesis Protein SpsA, Chain A"/>
    <property type="match status" value="1"/>
</dbReference>
<dbReference type="PANTHER" id="PTHR22916:SF3">
    <property type="entry name" value="UDP-GLCNAC:BETAGAL BETA-1,3-N-ACETYLGLUCOSAMINYLTRANSFERASE-LIKE PROTEIN 1"/>
    <property type="match status" value="1"/>
</dbReference>
<dbReference type="Proteomes" id="UP000286271">
    <property type="component" value="Unassembled WGS sequence"/>
</dbReference>
<evidence type="ECO:0000313" key="3">
    <source>
        <dbReference type="Proteomes" id="UP000286271"/>
    </source>
</evidence>
<evidence type="ECO:0000313" key="2">
    <source>
        <dbReference type="EMBL" id="RHF00083.1"/>
    </source>
</evidence>
<sequence length="278" mass="32224">MDRKEQPLVSIVIPAYNNENTIIATLESIRNQSYKNIEIIIIDDNSKDKTLQLVTEQQKKDNRIKIYHNSTNLGMIGNWNKCIQMSNGEFVKLVCADDLLDKNEIEKETGVMILNPSVNLVESDTRLIDINGKKTGSFKRYHKSGLVKGKKIARTSIIWNNFFGAPVNNLIRKSVLDKTGYFDEQFTYILDFDMWMKIACTGDVYIIHELLNSFRIRNDSNTGNLIGKDRETYVAEHQRLVDKYAGELQLNRFEYAFSIWFRKFRNAAIGIYLRVFAK</sequence>
<dbReference type="EMBL" id="QSKW01000002">
    <property type="protein sequence ID" value="RHF00083.1"/>
    <property type="molecule type" value="Genomic_DNA"/>
</dbReference>
<keyword evidence="2" id="KW-0808">Transferase</keyword>
<proteinExistence type="predicted"/>
<reference evidence="2 3" key="1">
    <citation type="submission" date="2018-08" db="EMBL/GenBank/DDBJ databases">
        <title>A genome reference for cultivated species of the human gut microbiota.</title>
        <authorList>
            <person name="Zou Y."/>
            <person name="Xue W."/>
            <person name="Luo G."/>
        </authorList>
    </citation>
    <scope>NUCLEOTIDE SEQUENCE [LARGE SCALE GENOMIC DNA]</scope>
    <source>
        <strain evidence="2 3">AM27-11</strain>
    </source>
</reference>
<dbReference type="RefSeq" id="WP_118929738.1">
    <property type="nucleotide sequence ID" value="NZ_QSKW01000002.1"/>
</dbReference>
<dbReference type="SUPFAM" id="SSF53448">
    <property type="entry name" value="Nucleotide-diphospho-sugar transferases"/>
    <property type="match status" value="1"/>
</dbReference>
<protein>
    <submittedName>
        <fullName evidence="2">Glycosyltransferase family 2 protein</fullName>
    </submittedName>
</protein>
<evidence type="ECO:0000259" key="1">
    <source>
        <dbReference type="Pfam" id="PF00535"/>
    </source>
</evidence>
<dbReference type="Pfam" id="PF00535">
    <property type="entry name" value="Glycos_transf_2"/>
    <property type="match status" value="1"/>
</dbReference>
<dbReference type="InterPro" id="IPR029044">
    <property type="entry name" value="Nucleotide-diphossugar_trans"/>
</dbReference>
<dbReference type="GO" id="GO:0016758">
    <property type="term" value="F:hexosyltransferase activity"/>
    <property type="evidence" value="ECO:0007669"/>
    <property type="project" value="UniProtKB-ARBA"/>
</dbReference>
<dbReference type="PANTHER" id="PTHR22916">
    <property type="entry name" value="GLYCOSYLTRANSFERASE"/>
    <property type="match status" value="1"/>
</dbReference>